<name>A0A382VCG1_9ZZZZ</name>
<evidence type="ECO:0000256" key="1">
    <source>
        <dbReference type="SAM" id="Phobius"/>
    </source>
</evidence>
<dbReference type="AlphaFoldDB" id="A0A382VCG1"/>
<protein>
    <submittedName>
        <fullName evidence="2">Uncharacterized protein</fullName>
    </submittedName>
</protein>
<feature type="transmembrane region" description="Helical" evidence="1">
    <location>
        <begin position="52"/>
        <end position="70"/>
    </location>
</feature>
<gene>
    <name evidence="2" type="ORF">METZ01_LOCUS396981</name>
</gene>
<accession>A0A382VCG1</accession>
<reference evidence="2" key="1">
    <citation type="submission" date="2018-05" db="EMBL/GenBank/DDBJ databases">
        <authorList>
            <person name="Lanie J.A."/>
            <person name="Ng W.-L."/>
            <person name="Kazmierczak K.M."/>
            <person name="Andrzejewski T.M."/>
            <person name="Davidsen T.M."/>
            <person name="Wayne K.J."/>
            <person name="Tettelin H."/>
            <person name="Glass J.I."/>
            <person name="Rusch D."/>
            <person name="Podicherti R."/>
            <person name="Tsui H.-C.T."/>
            <person name="Winkler M.E."/>
        </authorList>
    </citation>
    <scope>NUCLEOTIDE SEQUENCE</scope>
</reference>
<evidence type="ECO:0000313" key="2">
    <source>
        <dbReference type="EMBL" id="SVD44127.1"/>
    </source>
</evidence>
<keyword evidence="1" id="KW-1133">Transmembrane helix</keyword>
<dbReference type="EMBL" id="UINC01150852">
    <property type="protein sequence ID" value="SVD44127.1"/>
    <property type="molecule type" value="Genomic_DNA"/>
</dbReference>
<keyword evidence="1" id="KW-0472">Membrane</keyword>
<proteinExistence type="predicted"/>
<sequence length="103" mass="11201">MRCRRCGSTEVVLFKDRHRCSVCDSTDIKGAGTQNQQSVSPETKTKVPRVGLVGKIVASLLTAGFFYYISNWFGEIPMGSPLFFMVGAIMVGAVVGLIVLAKR</sequence>
<feature type="transmembrane region" description="Helical" evidence="1">
    <location>
        <begin position="82"/>
        <end position="101"/>
    </location>
</feature>
<keyword evidence="1" id="KW-0812">Transmembrane</keyword>
<organism evidence="2">
    <name type="scientific">marine metagenome</name>
    <dbReference type="NCBI Taxonomy" id="408172"/>
    <lineage>
        <taxon>unclassified sequences</taxon>
        <taxon>metagenomes</taxon>
        <taxon>ecological metagenomes</taxon>
    </lineage>
</organism>